<dbReference type="Pfam" id="PF03961">
    <property type="entry name" value="FapA"/>
    <property type="match status" value="1"/>
</dbReference>
<sequence length="543" mass="59491">MSLFSFDEQSGQLSLVSHPKESGFPVTSAQLVELLEQSAYADFELIHANIGSLFNPSHDQSKTSLVIANAVNAQMTVRVSDNNMLAEARITTAFGGKLVNVDQAQTILKQAGVVRGVNRQALDKFLGQQLELEAGTTYSAIVAHGQRPKDGCDARFVRLCMTAQDRILSPQERDGGKVDMRDLGAIITVKPGTPLMKRVPATPGEEGFTVFGDTVAPKPGRDFEIQVFDGTRIDPSDPNLLIADAKGVPVAQPRGMRVDDVLCYENIDVTTGHVEFDGSVIVSGDIKDGMKVKASGDITVIGFVESASLECDGAITVVLGAIGRKRGEGEPFSCSINAKRTVSIGYAQYCKIHSEQDLFIDKQALHCDLSSRRLIRVGKGETPRGKIIGGNILDAMRIETGEIGAPSGTRTRISIAQDWHSLREKQQQFKEFEKLLAAKAVALQQAKQKAHESPKSTKRDMYLQKLAAGEKQLSLHMARNRRNTQLVQQKIKRLLAMSRVKVNELMHPGVELKIARDCMLFSRIYPPHMLKLDEGKITQQFAT</sequence>
<feature type="domain" description="Flagellar Assembly Protein A N-terminal region" evidence="1">
    <location>
        <begin position="76"/>
        <end position="252"/>
    </location>
</feature>
<comment type="caution">
    <text evidence="2">The sequence shown here is derived from an EMBL/GenBank/DDBJ whole genome shotgun (WGS) entry which is preliminary data.</text>
</comment>
<dbReference type="EMBL" id="JBHRSD010000029">
    <property type="protein sequence ID" value="MFC3033958.1"/>
    <property type="molecule type" value="Genomic_DNA"/>
</dbReference>
<dbReference type="Pfam" id="PF20250">
    <property type="entry name" value="FapA_N"/>
    <property type="match status" value="1"/>
</dbReference>
<dbReference type="InterPro" id="IPR046866">
    <property type="entry name" value="FapA_N"/>
</dbReference>
<dbReference type="SUPFAM" id="SSF63848">
    <property type="entry name" value="Cell-division inhibitor MinC, C-terminal domain"/>
    <property type="match status" value="1"/>
</dbReference>
<evidence type="ECO:0000313" key="3">
    <source>
        <dbReference type="Proteomes" id="UP001595453"/>
    </source>
</evidence>
<gene>
    <name evidence="2" type="ORF">ACFOEE_15680</name>
</gene>
<evidence type="ECO:0000259" key="1">
    <source>
        <dbReference type="Pfam" id="PF20250"/>
    </source>
</evidence>
<evidence type="ECO:0000313" key="2">
    <source>
        <dbReference type="EMBL" id="MFC3033958.1"/>
    </source>
</evidence>
<organism evidence="2 3">
    <name type="scientific">Pseudoalteromonas fenneropenaei</name>
    <dbReference type="NCBI Taxonomy" id="1737459"/>
    <lineage>
        <taxon>Bacteria</taxon>
        <taxon>Pseudomonadati</taxon>
        <taxon>Pseudomonadota</taxon>
        <taxon>Gammaproteobacteria</taxon>
        <taxon>Alteromonadales</taxon>
        <taxon>Pseudoalteromonadaceae</taxon>
        <taxon>Pseudoalteromonas</taxon>
    </lineage>
</organism>
<dbReference type="InterPro" id="IPR036145">
    <property type="entry name" value="MinC_C_sf"/>
</dbReference>
<dbReference type="PANTHER" id="PTHR38032:SF1">
    <property type="entry name" value="RNA-BINDING PROTEIN KHPB N-TERMINAL DOMAIN-CONTAINING PROTEIN"/>
    <property type="match status" value="1"/>
</dbReference>
<keyword evidence="3" id="KW-1185">Reference proteome</keyword>
<name>A0ABV7CMZ2_9GAMM</name>
<dbReference type="PANTHER" id="PTHR38032">
    <property type="entry name" value="POLYMERASE-RELATED"/>
    <property type="match status" value="1"/>
</dbReference>
<dbReference type="InterPro" id="IPR046865">
    <property type="entry name" value="FapA_b_solenoid"/>
</dbReference>
<protein>
    <submittedName>
        <fullName evidence="2">DUF342 domain-containing protein</fullName>
    </submittedName>
</protein>
<reference evidence="3" key="1">
    <citation type="journal article" date="2019" name="Int. J. Syst. Evol. Microbiol.">
        <title>The Global Catalogue of Microorganisms (GCM) 10K type strain sequencing project: providing services to taxonomists for standard genome sequencing and annotation.</title>
        <authorList>
            <consortium name="The Broad Institute Genomics Platform"/>
            <consortium name="The Broad Institute Genome Sequencing Center for Infectious Disease"/>
            <person name="Wu L."/>
            <person name="Ma J."/>
        </authorList>
    </citation>
    <scope>NUCLEOTIDE SEQUENCE [LARGE SCALE GENOMIC DNA]</scope>
    <source>
        <strain evidence="3">KCTC 42730</strain>
    </source>
</reference>
<proteinExistence type="predicted"/>
<dbReference type="RefSeq" id="WP_377126328.1">
    <property type="nucleotide sequence ID" value="NZ_JBHRSD010000029.1"/>
</dbReference>
<dbReference type="InterPro" id="IPR005646">
    <property type="entry name" value="FapA"/>
</dbReference>
<dbReference type="Proteomes" id="UP001595453">
    <property type="component" value="Unassembled WGS sequence"/>
</dbReference>
<accession>A0ABV7CMZ2</accession>